<evidence type="ECO:0000313" key="3">
    <source>
        <dbReference type="Proteomes" id="UP000192674"/>
    </source>
</evidence>
<dbReference type="InterPro" id="IPR036890">
    <property type="entry name" value="HATPase_C_sf"/>
</dbReference>
<keyword evidence="3" id="KW-1185">Reference proteome</keyword>
<dbReference type="GO" id="GO:0016301">
    <property type="term" value="F:kinase activity"/>
    <property type="evidence" value="ECO:0007669"/>
    <property type="project" value="UniProtKB-KW"/>
</dbReference>
<reference evidence="2 3" key="1">
    <citation type="submission" date="2017-04" db="EMBL/GenBank/DDBJ databases">
        <authorList>
            <person name="Afonso C.L."/>
            <person name="Miller P.J."/>
            <person name="Scott M.A."/>
            <person name="Spackman E."/>
            <person name="Goraichik I."/>
            <person name="Dimitrov K.M."/>
            <person name="Suarez D.L."/>
            <person name="Swayne D.E."/>
        </authorList>
    </citation>
    <scope>NUCLEOTIDE SEQUENCE [LARGE SCALE GENOMIC DNA]</scope>
    <source>
        <strain evidence="2 3">DSM 43828</strain>
    </source>
</reference>
<dbReference type="CDD" id="cd16936">
    <property type="entry name" value="HATPase_RsbW-like"/>
    <property type="match status" value="1"/>
</dbReference>
<dbReference type="Gene3D" id="3.30.565.10">
    <property type="entry name" value="Histidine kinase-like ATPase, C-terminal domain"/>
    <property type="match status" value="1"/>
</dbReference>
<dbReference type="EMBL" id="FWXV01000012">
    <property type="protein sequence ID" value="SMD25947.1"/>
    <property type="molecule type" value="Genomic_DNA"/>
</dbReference>
<keyword evidence="2" id="KW-0418">Kinase</keyword>
<dbReference type="Pfam" id="PF13581">
    <property type="entry name" value="HATPase_c_2"/>
    <property type="match status" value="1"/>
</dbReference>
<sequence length="147" mass="15753">MLDDDSSLPPLTAWADTLPAFAAEMVTNSDLNQPYIYTELPATPDQAGVVRRSITGWASRIGVSKLLAQDMVLATDEAMSNAIEHAYRGVAGTVTLFAACSSHHTKANIILGDRGVWRPPTVDPGFRGRGLSIMDKLASSRSGARPR</sequence>
<protein>
    <submittedName>
        <fullName evidence="2">Anti-sigma regulatory factor (Ser/Thr protein kinase)</fullName>
    </submittedName>
</protein>
<organism evidence="2 3">
    <name type="scientific">Kibdelosporangium aridum</name>
    <dbReference type="NCBI Taxonomy" id="2030"/>
    <lineage>
        <taxon>Bacteria</taxon>
        <taxon>Bacillati</taxon>
        <taxon>Actinomycetota</taxon>
        <taxon>Actinomycetes</taxon>
        <taxon>Pseudonocardiales</taxon>
        <taxon>Pseudonocardiaceae</taxon>
        <taxon>Kibdelosporangium</taxon>
    </lineage>
</organism>
<dbReference type="RefSeq" id="WP_084433749.1">
    <property type="nucleotide sequence ID" value="NZ_FWXV01000012.1"/>
</dbReference>
<dbReference type="InterPro" id="IPR003594">
    <property type="entry name" value="HATPase_dom"/>
</dbReference>
<dbReference type="SUPFAM" id="SSF55874">
    <property type="entry name" value="ATPase domain of HSP90 chaperone/DNA topoisomerase II/histidine kinase"/>
    <property type="match status" value="1"/>
</dbReference>
<dbReference type="AlphaFoldDB" id="A0A1Y5Y5C9"/>
<dbReference type="Proteomes" id="UP000192674">
    <property type="component" value="Unassembled WGS sequence"/>
</dbReference>
<proteinExistence type="predicted"/>
<dbReference type="OrthoDB" id="5182724at2"/>
<accession>A0A1Y5Y5C9</accession>
<keyword evidence="2" id="KW-0808">Transferase</keyword>
<evidence type="ECO:0000313" key="2">
    <source>
        <dbReference type="EMBL" id="SMD25947.1"/>
    </source>
</evidence>
<feature type="domain" description="Histidine kinase/HSP90-like ATPase" evidence="1">
    <location>
        <begin position="40"/>
        <end position="139"/>
    </location>
</feature>
<name>A0A1Y5Y5C9_KIBAR</name>
<evidence type="ECO:0000259" key="1">
    <source>
        <dbReference type="Pfam" id="PF13581"/>
    </source>
</evidence>
<gene>
    <name evidence="2" type="ORF">SAMN05661093_09525</name>
</gene>